<dbReference type="Pfam" id="PF01297">
    <property type="entry name" value="ZnuA"/>
    <property type="match status" value="1"/>
</dbReference>
<comment type="similarity">
    <text evidence="2 6">Belongs to the bacterial solute-binding protein 9 family.</text>
</comment>
<dbReference type="GO" id="GO:0030001">
    <property type="term" value="P:metal ion transport"/>
    <property type="evidence" value="ECO:0007669"/>
    <property type="project" value="InterPro"/>
</dbReference>
<accession>A0A6B3LB26</accession>
<dbReference type="KEGG" id="soa:G3M56_002315"/>
<dbReference type="SUPFAM" id="SSF53807">
    <property type="entry name" value="Helical backbone' metal receptor"/>
    <property type="match status" value="1"/>
</dbReference>
<comment type="subcellular location">
    <subcellularLocation>
        <location evidence="1">Cell envelope</location>
    </subcellularLocation>
</comment>
<dbReference type="AlphaFoldDB" id="A0A6B3LB26"/>
<keyword evidence="4" id="KW-0479">Metal-binding</keyword>
<dbReference type="Proteomes" id="UP000475117">
    <property type="component" value="Chromosome"/>
</dbReference>
<dbReference type="PROSITE" id="PS51257">
    <property type="entry name" value="PROKAR_LIPOPROTEIN"/>
    <property type="match status" value="1"/>
</dbReference>
<keyword evidence="8" id="KW-1185">Reference proteome</keyword>
<dbReference type="GO" id="GO:0007155">
    <property type="term" value="P:cell adhesion"/>
    <property type="evidence" value="ECO:0007669"/>
    <property type="project" value="InterPro"/>
</dbReference>
<keyword evidence="3 6" id="KW-0813">Transport</keyword>
<dbReference type="InterPro" id="IPR006129">
    <property type="entry name" value="AdhesinB"/>
</dbReference>
<proteinExistence type="inferred from homology"/>
<keyword evidence="5" id="KW-0732">Signal</keyword>
<sequence>MVSIFRSLMVLVAGVAAVAFFSSCGGGSGASDETSGKLQVVATTTMVGDMVRVVGGDAVDLTVLMGPGVDPHLYKARPSDAAAITSADLIFYNGLMLEGQLADLFNKASQRGKAVVAVAEVVDQKELMADPEAENHPDPHVWGDVALWRQSLALVIDELVRALPEQADAIRERGAAYDNELEQLDAWAAARMAEVPEEHRLLVTSHDAFAYFGRAYGFEVVGIQGISTATQAGMADVANTVDLVKSRGIKAIFTENSVAPGLIESVKRDAGVIVGGELFSDSTGAAGVVETAHGESYDVSTYIGMIKHNVNTIVDNLK</sequence>
<name>A0A6B3LB26_9BACT</name>
<dbReference type="InterPro" id="IPR050492">
    <property type="entry name" value="Bact_metal-bind_prot9"/>
</dbReference>
<dbReference type="InterPro" id="IPR006127">
    <property type="entry name" value="ZnuA-like"/>
</dbReference>
<evidence type="ECO:0000256" key="4">
    <source>
        <dbReference type="ARBA" id="ARBA00022723"/>
    </source>
</evidence>
<dbReference type="GO" id="GO:0046872">
    <property type="term" value="F:metal ion binding"/>
    <property type="evidence" value="ECO:0007669"/>
    <property type="project" value="UniProtKB-KW"/>
</dbReference>
<evidence type="ECO:0000313" key="8">
    <source>
        <dbReference type="Proteomes" id="UP000475117"/>
    </source>
</evidence>
<protein>
    <submittedName>
        <fullName evidence="7">Zinc ABC transporter substrate-binding protein</fullName>
    </submittedName>
</protein>
<evidence type="ECO:0000256" key="2">
    <source>
        <dbReference type="ARBA" id="ARBA00011028"/>
    </source>
</evidence>
<evidence type="ECO:0000256" key="3">
    <source>
        <dbReference type="ARBA" id="ARBA00022448"/>
    </source>
</evidence>
<dbReference type="InterPro" id="IPR006128">
    <property type="entry name" value="Lipoprotein_PsaA-like"/>
</dbReference>
<evidence type="ECO:0000256" key="6">
    <source>
        <dbReference type="RuleBase" id="RU003512"/>
    </source>
</evidence>
<dbReference type="RefSeq" id="WP_164365528.1">
    <property type="nucleotide sequence ID" value="NZ_CP066776.1"/>
</dbReference>
<dbReference type="PANTHER" id="PTHR42953">
    <property type="entry name" value="HIGH-AFFINITY ZINC UPTAKE SYSTEM PROTEIN ZNUA-RELATED"/>
    <property type="match status" value="1"/>
</dbReference>
<evidence type="ECO:0000256" key="1">
    <source>
        <dbReference type="ARBA" id="ARBA00004196"/>
    </source>
</evidence>
<reference evidence="7 8" key="1">
    <citation type="submission" date="2020-12" db="EMBL/GenBank/DDBJ databases">
        <title>Sulforoseuscoccus oceanibium gen. nov., sp. nov., a representative of the phylum Verrucomicrobia with special cytoplasmic membrane, and proposal of Sulforoseuscoccusaceae fam. nov.</title>
        <authorList>
            <person name="Xi F."/>
        </authorList>
    </citation>
    <scope>NUCLEOTIDE SEQUENCE [LARGE SCALE GENOMIC DNA]</scope>
    <source>
        <strain evidence="7 8">T37</strain>
    </source>
</reference>
<dbReference type="GO" id="GO:0030313">
    <property type="term" value="C:cell envelope"/>
    <property type="evidence" value="ECO:0007669"/>
    <property type="project" value="UniProtKB-SubCell"/>
</dbReference>
<dbReference type="EMBL" id="CP066776">
    <property type="protein sequence ID" value="QQL45447.1"/>
    <property type="molecule type" value="Genomic_DNA"/>
</dbReference>
<dbReference type="PANTHER" id="PTHR42953:SF1">
    <property type="entry name" value="METAL-BINDING PROTEIN HI_0362-RELATED"/>
    <property type="match status" value="1"/>
</dbReference>
<dbReference type="PRINTS" id="PR00691">
    <property type="entry name" value="ADHESINB"/>
</dbReference>
<evidence type="ECO:0000256" key="5">
    <source>
        <dbReference type="ARBA" id="ARBA00022729"/>
    </source>
</evidence>
<evidence type="ECO:0000313" key="7">
    <source>
        <dbReference type="EMBL" id="QQL45447.1"/>
    </source>
</evidence>
<gene>
    <name evidence="7" type="ORF">G3M56_002315</name>
</gene>
<dbReference type="Gene3D" id="3.40.50.1980">
    <property type="entry name" value="Nitrogenase molybdenum iron protein domain"/>
    <property type="match status" value="2"/>
</dbReference>
<organism evidence="7 8">
    <name type="scientific">Sulfuriroseicoccus oceanibius</name>
    <dbReference type="NCBI Taxonomy" id="2707525"/>
    <lineage>
        <taxon>Bacteria</taxon>
        <taxon>Pseudomonadati</taxon>
        <taxon>Verrucomicrobiota</taxon>
        <taxon>Verrucomicrobiia</taxon>
        <taxon>Verrucomicrobiales</taxon>
        <taxon>Verrucomicrobiaceae</taxon>
        <taxon>Sulfuriroseicoccus</taxon>
    </lineage>
</organism>
<dbReference type="PRINTS" id="PR00690">
    <property type="entry name" value="ADHESNFAMILY"/>
</dbReference>